<accession>A0A136J5J1</accession>
<feature type="compositionally biased region" description="Polar residues" evidence="1">
    <location>
        <begin position="95"/>
        <end position="109"/>
    </location>
</feature>
<dbReference type="InParanoid" id="A0A136J5J1"/>
<name>A0A136J5J1_9PEZI</name>
<organism evidence="2 3">
    <name type="scientific">Microdochium bolleyi</name>
    <dbReference type="NCBI Taxonomy" id="196109"/>
    <lineage>
        <taxon>Eukaryota</taxon>
        <taxon>Fungi</taxon>
        <taxon>Dikarya</taxon>
        <taxon>Ascomycota</taxon>
        <taxon>Pezizomycotina</taxon>
        <taxon>Sordariomycetes</taxon>
        <taxon>Xylariomycetidae</taxon>
        <taxon>Xylariales</taxon>
        <taxon>Microdochiaceae</taxon>
        <taxon>Microdochium</taxon>
    </lineage>
</organism>
<protein>
    <submittedName>
        <fullName evidence="2">Uncharacterized protein</fullName>
    </submittedName>
</protein>
<evidence type="ECO:0000313" key="3">
    <source>
        <dbReference type="Proteomes" id="UP000070501"/>
    </source>
</evidence>
<sequence length="178" mass="19323">MPRTPQNHNTDQILAAPKTQSTRSSQLAPLPSATGAHPLRTHCPPPSFDNSQQATQRPHLYLATTSLLSSCLQQATLLGPVTQPTGQDRHRRSLPRQSTSNRSLLQGPQQVGVVRDHPFDGRRLVTILDSPCQALSPSLALIYAAVMSSLLANARANSPEYDTKAALGLFEGRRTVFL</sequence>
<keyword evidence="3" id="KW-1185">Reference proteome</keyword>
<feature type="compositionally biased region" description="Polar residues" evidence="1">
    <location>
        <begin position="1"/>
        <end position="27"/>
    </location>
</feature>
<dbReference type="Proteomes" id="UP000070501">
    <property type="component" value="Unassembled WGS sequence"/>
</dbReference>
<evidence type="ECO:0000313" key="2">
    <source>
        <dbReference type="EMBL" id="KXJ92457.1"/>
    </source>
</evidence>
<proteinExistence type="predicted"/>
<feature type="region of interest" description="Disordered" evidence="1">
    <location>
        <begin position="79"/>
        <end position="109"/>
    </location>
</feature>
<gene>
    <name evidence="2" type="ORF">Micbo1qcDRAFT_162743</name>
</gene>
<reference evidence="3" key="1">
    <citation type="submission" date="2016-02" db="EMBL/GenBank/DDBJ databases">
        <title>Draft genome sequence of Microdochium bolleyi, a fungal endophyte of beachgrass.</title>
        <authorList>
            <consortium name="DOE Joint Genome Institute"/>
            <person name="David A.S."/>
            <person name="May G."/>
            <person name="Haridas S."/>
            <person name="Lim J."/>
            <person name="Wang M."/>
            <person name="Labutti K."/>
            <person name="Lipzen A."/>
            <person name="Barry K."/>
            <person name="Grigoriev I.V."/>
        </authorList>
    </citation>
    <scope>NUCLEOTIDE SEQUENCE [LARGE SCALE GENOMIC DNA]</scope>
    <source>
        <strain evidence="3">J235TASD1</strain>
    </source>
</reference>
<dbReference type="AlphaFoldDB" id="A0A136J5J1"/>
<evidence type="ECO:0000256" key="1">
    <source>
        <dbReference type="SAM" id="MobiDB-lite"/>
    </source>
</evidence>
<feature type="region of interest" description="Disordered" evidence="1">
    <location>
        <begin position="1"/>
        <end position="54"/>
    </location>
</feature>
<dbReference type="EMBL" id="KQ964249">
    <property type="protein sequence ID" value="KXJ92457.1"/>
    <property type="molecule type" value="Genomic_DNA"/>
</dbReference>